<dbReference type="EMBL" id="AMCI01006570">
    <property type="protein sequence ID" value="EJW94098.1"/>
    <property type="molecule type" value="Genomic_DNA"/>
</dbReference>
<protein>
    <submittedName>
        <fullName evidence="1">Uncharacterized protein</fullName>
    </submittedName>
</protein>
<evidence type="ECO:0000313" key="1">
    <source>
        <dbReference type="EMBL" id="EJW94098.1"/>
    </source>
</evidence>
<comment type="caution">
    <text evidence="1">The sequence shown here is derived from an EMBL/GenBank/DDBJ whole genome shotgun (WGS) entry which is preliminary data.</text>
</comment>
<accession>J9FI55</accession>
<proteinExistence type="predicted"/>
<dbReference type="AlphaFoldDB" id="J9FI55"/>
<gene>
    <name evidence="1" type="ORF">EVA_17796</name>
</gene>
<name>J9FI55_9ZZZZ</name>
<reference evidence="1" key="1">
    <citation type="journal article" date="2012" name="PLoS ONE">
        <title>Gene sets for utilization of primary and secondary nutrition supplies in the distal gut of endangered iberian lynx.</title>
        <authorList>
            <person name="Alcaide M."/>
            <person name="Messina E."/>
            <person name="Richter M."/>
            <person name="Bargiela R."/>
            <person name="Peplies J."/>
            <person name="Huws S.A."/>
            <person name="Newbold C.J."/>
            <person name="Golyshin P.N."/>
            <person name="Simon M.A."/>
            <person name="Lopez G."/>
            <person name="Yakimov M.M."/>
            <person name="Ferrer M."/>
        </authorList>
    </citation>
    <scope>NUCLEOTIDE SEQUENCE</scope>
</reference>
<organism evidence="1">
    <name type="scientific">gut metagenome</name>
    <dbReference type="NCBI Taxonomy" id="749906"/>
    <lineage>
        <taxon>unclassified sequences</taxon>
        <taxon>metagenomes</taxon>
        <taxon>organismal metagenomes</taxon>
    </lineage>
</organism>
<sequence length="61" mass="7028">MCICPCIFLQHIQLIRKNIQGGISCIFDFNIILHHLIYLDLLNSFVDSKAVIFVDHIISDI</sequence>